<gene>
    <name evidence="6" type="ORF">H6P81_011424</name>
</gene>
<accession>A0AAV7ESA9</accession>
<evidence type="ECO:0000256" key="2">
    <source>
        <dbReference type="ARBA" id="ARBA00022523"/>
    </source>
</evidence>
<keyword evidence="4" id="KW-0732">Signal</keyword>
<keyword evidence="7" id="KW-1185">Reference proteome</keyword>
<protein>
    <recommendedName>
        <fullName evidence="8">Protein EXORDIUM-like</fullName>
    </recommendedName>
</protein>
<evidence type="ECO:0000256" key="4">
    <source>
        <dbReference type="ARBA" id="ARBA00022729"/>
    </source>
</evidence>
<keyword evidence="3" id="KW-0964">Secreted</keyword>
<name>A0AAV7ESA9_ARIFI</name>
<evidence type="ECO:0008006" key="8">
    <source>
        <dbReference type="Google" id="ProtNLM"/>
    </source>
</evidence>
<comment type="similarity">
    <text evidence="5">Belongs to the EXORDIUM family.</text>
</comment>
<comment type="subcellular location">
    <subcellularLocation>
        <location evidence="1">Secreted</location>
        <location evidence="1">Extracellular space</location>
        <location evidence="1">Apoplast</location>
    </subcellularLocation>
</comment>
<evidence type="ECO:0000313" key="6">
    <source>
        <dbReference type="EMBL" id="KAG9451459.1"/>
    </source>
</evidence>
<dbReference type="Pfam" id="PF04674">
    <property type="entry name" value="Phi_1"/>
    <property type="match status" value="1"/>
</dbReference>
<comment type="caution">
    <text evidence="6">The sequence shown here is derived from an EMBL/GenBank/DDBJ whole genome shotgun (WGS) entry which is preliminary data.</text>
</comment>
<reference evidence="6 7" key="1">
    <citation type="submission" date="2021-07" db="EMBL/GenBank/DDBJ databases">
        <title>The Aristolochia fimbriata genome: insights into angiosperm evolution, floral development and chemical biosynthesis.</title>
        <authorList>
            <person name="Jiao Y."/>
        </authorList>
    </citation>
    <scope>NUCLEOTIDE SEQUENCE [LARGE SCALE GENOMIC DNA]</scope>
    <source>
        <strain evidence="6">IBCAS-2021</strain>
        <tissue evidence="6">Leaf</tissue>
    </source>
</reference>
<keyword evidence="2" id="KW-0052">Apoplast</keyword>
<evidence type="ECO:0000313" key="7">
    <source>
        <dbReference type="Proteomes" id="UP000825729"/>
    </source>
</evidence>
<dbReference type="EMBL" id="JAINDJ010000004">
    <property type="protein sequence ID" value="KAG9451459.1"/>
    <property type="molecule type" value="Genomic_DNA"/>
</dbReference>
<evidence type="ECO:0000256" key="3">
    <source>
        <dbReference type="ARBA" id="ARBA00022525"/>
    </source>
</evidence>
<dbReference type="AlphaFoldDB" id="A0AAV7ESA9"/>
<dbReference type="PANTHER" id="PTHR31279:SF73">
    <property type="entry name" value="OS10G0376400 PROTEIN"/>
    <property type="match status" value="1"/>
</dbReference>
<dbReference type="Proteomes" id="UP000825729">
    <property type="component" value="Unassembled WGS sequence"/>
</dbReference>
<dbReference type="PANTHER" id="PTHR31279">
    <property type="entry name" value="PROTEIN EXORDIUM-LIKE 5"/>
    <property type="match status" value="1"/>
</dbReference>
<evidence type="ECO:0000256" key="1">
    <source>
        <dbReference type="ARBA" id="ARBA00004271"/>
    </source>
</evidence>
<evidence type="ECO:0000256" key="5">
    <source>
        <dbReference type="ARBA" id="ARBA00023591"/>
    </source>
</evidence>
<dbReference type="GO" id="GO:0048046">
    <property type="term" value="C:apoplast"/>
    <property type="evidence" value="ECO:0007669"/>
    <property type="project" value="UniProtKB-SubCell"/>
</dbReference>
<dbReference type="InterPro" id="IPR006766">
    <property type="entry name" value="EXORDIUM-like"/>
</dbReference>
<organism evidence="6 7">
    <name type="scientific">Aristolochia fimbriata</name>
    <name type="common">White veined hardy Dutchman's pipe vine</name>
    <dbReference type="NCBI Taxonomy" id="158543"/>
    <lineage>
        <taxon>Eukaryota</taxon>
        <taxon>Viridiplantae</taxon>
        <taxon>Streptophyta</taxon>
        <taxon>Embryophyta</taxon>
        <taxon>Tracheophyta</taxon>
        <taxon>Spermatophyta</taxon>
        <taxon>Magnoliopsida</taxon>
        <taxon>Magnoliidae</taxon>
        <taxon>Piperales</taxon>
        <taxon>Aristolochiaceae</taxon>
        <taxon>Aristolochia</taxon>
    </lineage>
</organism>
<sequence length="320" mass="34108">MATSSSSITFPKTTLLLFIVVCSFQLCFGARKLAALYQPPADLMSYHKGVLLEGELPLSILWYGRFTTAQKSIISDFILSLSPQQGKAVNGVSPKSPAVSDWWRMVETYTKLAKRQNTHITLSGQFSDESYSLGKSLNRAQISELAGRANHHKGKANVALVLTDPTVTVEGFCMNNCGFHGGDSRKKSAFVWVGNSKTQCPGYCTWPFHQPIYGPQSPPPVAPNGDVGVDGMIINIAGLLASTVTNPFNDGYFQGPAEAPLEAASACSGVYGKGAYPGYAGELPVDSTSGGSYNAQGVNGRKYLLPALFNPSTSSCSTLV</sequence>
<proteinExistence type="inferred from homology"/>